<comment type="caution">
    <text evidence="1">The sequence shown here is derived from an EMBL/GenBank/DDBJ whole genome shotgun (WGS) entry which is preliminary data.</text>
</comment>
<evidence type="ECO:0000313" key="1">
    <source>
        <dbReference type="EMBL" id="PVD20817.1"/>
    </source>
</evidence>
<keyword evidence="2" id="KW-1185">Reference proteome</keyword>
<sequence length="215" mass="23972">MARYSDLHNAFGKDYQRAVEHYLTFGLKENRLGYLEGGYGNRWTVSDPSHGLFVSASRRMGGAIDSLVWNNHEFINAWDHGRELQMAMNFVPHGEAFNPTEGGGRTDSQADSTKTVIRHIHAAGKTLTSEAPTGYMPSEFTVFRSVHLTSGQLVTYTNTHPVVASTADDRYAMGVFAPAGQDTDLFQYYGVFHFGSNPDSPSDDQQKWKSSTFYL</sequence>
<accession>A0A2T7NI09</accession>
<dbReference type="OrthoDB" id="6105421at2759"/>
<proteinExistence type="predicted"/>
<dbReference type="Proteomes" id="UP000245119">
    <property type="component" value="Linkage Group LG12"/>
</dbReference>
<dbReference type="AlphaFoldDB" id="A0A2T7NI09"/>
<organism evidence="1 2">
    <name type="scientific">Pomacea canaliculata</name>
    <name type="common">Golden apple snail</name>
    <dbReference type="NCBI Taxonomy" id="400727"/>
    <lineage>
        <taxon>Eukaryota</taxon>
        <taxon>Metazoa</taxon>
        <taxon>Spiralia</taxon>
        <taxon>Lophotrochozoa</taxon>
        <taxon>Mollusca</taxon>
        <taxon>Gastropoda</taxon>
        <taxon>Caenogastropoda</taxon>
        <taxon>Architaenioglossa</taxon>
        <taxon>Ampullarioidea</taxon>
        <taxon>Ampullariidae</taxon>
        <taxon>Pomacea</taxon>
    </lineage>
</organism>
<dbReference type="EMBL" id="PZQS01000012">
    <property type="protein sequence ID" value="PVD20817.1"/>
    <property type="molecule type" value="Genomic_DNA"/>
</dbReference>
<gene>
    <name evidence="1" type="ORF">C0Q70_18978</name>
</gene>
<evidence type="ECO:0000313" key="2">
    <source>
        <dbReference type="Proteomes" id="UP000245119"/>
    </source>
</evidence>
<reference evidence="1 2" key="1">
    <citation type="submission" date="2018-04" db="EMBL/GenBank/DDBJ databases">
        <title>The genome of golden apple snail Pomacea canaliculata provides insight into stress tolerance and invasive adaptation.</title>
        <authorList>
            <person name="Liu C."/>
            <person name="Liu B."/>
            <person name="Ren Y."/>
            <person name="Zhang Y."/>
            <person name="Wang H."/>
            <person name="Li S."/>
            <person name="Jiang F."/>
            <person name="Yin L."/>
            <person name="Zhang G."/>
            <person name="Qian W."/>
            <person name="Fan W."/>
        </authorList>
    </citation>
    <scope>NUCLEOTIDE SEQUENCE [LARGE SCALE GENOMIC DNA]</scope>
    <source>
        <strain evidence="1">SZHN2017</strain>
        <tissue evidence="1">Muscle</tissue>
    </source>
</reference>
<protein>
    <submittedName>
        <fullName evidence="1">Uncharacterized protein</fullName>
    </submittedName>
</protein>
<name>A0A2T7NI09_POMCA</name>